<evidence type="ECO:0000256" key="7">
    <source>
        <dbReference type="ARBA" id="ARBA00022723"/>
    </source>
</evidence>
<keyword evidence="9 13" id="KW-0560">Oxidoreductase</keyword>
<keyword evidence="10" id="KW-0408">Iron</keyword>
<evidence type="ECO:0000256" key="10">
    <source>
        <dbReference type="ARBA" id="ARBA00023004"/>
    </source>
</evidence>
<comment type="function">
    <text evidence="1">Destroys radicals which are normally produced within the cells and which are toxic to biological systems.</text>
</comment>
<dbReference type="PROSITE" id="PS00436">
    <property type="entry name" value="PEROXIDASE_2"/>
    <property type="match status" value="1"/>
</dbReference>
<dbReference type="GO" id="GO:0046872">
    <property type="term" value="F:metal ion binding"/>
    <property type="evidence" value="ECO:0007669"/>
    <property type="project" value="UniProtKB-UniRule"/>
</dbReference>
<dbReference type="InterPro" id="IPR019794">
    <property type="entry name" value="Peroxidases_AS"/>
</dbReference>
<dbReference type="Gene3D" id="1.10.420.10">
    <property type="entry name" value="Peroxidase, domain 2"/>
    <property type="match status" value="1"/>
</dbReference>
<dbReference type="SUPFAM" id="SSF48113">
    <property type="entry name" value="Heme-dependent peroxidases"/>
    <property type="match status" value="1"/>
</dbReference>
<dbReference type="InterPro" id="IPR002207">
    <property type="entry name" value="Peroxidase_I"/>
</dbReference>
<dbReference type="PRINTS" id="PR00459">
    <property type="entry name" value="ASPEROXIDASE"/>
</dbReference>
<reference evidence="15 16" key="1">
    <citation type="submission" date="2023-03" db="EMBL/GenBank/DDBJ databases">
        <title>Genome sequence of Lichtheimia ornata CBS 291.66.</title>
        <authorList>
            <person name="Mohabir J.T."/>
            <person name="Shea T.P."/>
            <person name="Kurbessoian T."/>
            <person name="Berby B."/>
            <person name="Fontaine J."/>
            <person name="Livny J."/>
            <person name="Gnirke A."/>
            <person name="Stajich J.E."/>
            <person name="Cuomo C.A."/>
        </authorList>
    </citation>
    <scope>NUCLEOTIDE SEQUENCE [LARGE SCALE GENOMIC DNA]</scope>
    <source>
        <strain evidence="15">CBS 291.66</strain>
    </source>
</reference>
<sequence length="362" mass="40304">MSFTIRPLATGLPRFGSRVLLANAARRAPLTQSSVRGYTTGGGSTKKSSNNTLLFLGLAALGGAGGYYYHNSQQGVKVLDSSSKKKNIDYNQVYKDIAEILEDNDYDDGSYGPVLLRLAWHASGTYDKDTKTGGSNGATMRFEPEATHGANNGLKVARDLLEKIHAKYPEISYGDLWTLAGVCAIQELGGPTIPWRPGRQDALTAESCTPDGRLPDAAQKEKHARDIFYRMGFNDQEIVALVGGHALGRCHPDRSGFDGPWIESPTVFSNEYFKALTERKWIKKELPNGGWQYVDKANPDVMMLPIELAMYEDKEFKKYFDEYAKDEAKFFEDFSKAFKKLIELGVPFKGDEKVYVFQKTTE</sequence>
<dbReference type="RefSeq" id="XP_058344392.1">
    <property type="nucleotide sequence ID" value="XM_058484893.1"/>
</dbReference>
<dbReference type="InterPro" id="IPR044831">
    <property type="entry name" value="Ccp1-like"/>
</dbReference>
<dbReference type="GO" id="GO:0005759">
    <property type="term" value="C:mitochondrial matrix"/>
    <property type="evidence" value="ECO:0007669"/>
    <property type="project" value="UniProtKB-SubCell"/>
</dbReference>
<keyword evidence="11" id="KW-0496">Mitochondrion</keyword>
<name>A0AAD7XWB1_9FUNG</name>
<evidence type="ECO:0000313" key="15">
    <source>
        <dbReference type="EMBL" id="KAJ8659479.1"/>
    </source>
</evidence>
<evidence type="ECO:0000256" key="6">
    <source>
        <dbReference type="ARBA" id="ARBA00022617"/>
    </source>
</evidence>
<evidence type="ECO:0000259" key="14">
    <source>
        <dbReference type="PROSITE" id="PS50873"/>
    </source>
</evidence>
<keyword evidence="6" id="KW-0349">Heme</keyword>
<evidence type="ECO:0000313" key="16">
    <source>
        <dbReference type="Proteomes" id="UP001234581"/>
    </source>
</evidence>
<dbReference type="GO" id="GO:0004130">
    <property type="term" value="F:cytochrome-c peroxidase activity"/>
    <property type="evidence" value="ECO:0007669"/>
    <property type="project" value="UniProtKB-EC"/>
</dbReference>
<comment type="subcellular location">
    <subcellularLocation>
        <location evidence="3">Mitochondrion intermembrane space</location>
    </subcellularLocation>
    <subcellularLocation>
        <location evidence="2">Mitochondrion matrix</location>
    </subcellularLocation>
</comment>
<dbReference type="CDD" id="cd00691">
    <property type="entry name" value="ascorbate_peroxidase"/>
    <property type="match status" value="1"/>
</dbReference>
<dbReference type="InterPro" id="IPR019793">
    <property type="entry name" value="Peroxidases_heam-ligand_BS"/>
</dbReference>
<dbReference type="Proteomes" id="UP001234581">
    <property type="component" value="Unassembled WGS sequence"/>
</dbReference>
<dbReference type="GO" id="GO:0042744">
    <property type="term" value="P:hydrogen peroxide catabolic process"/>
    <property type="evidence" value="ECO:0007669"/>
    <property type="project" value="TreeGrafter"/>
</dbReference>
<dbReference type="Pfam" id="PF00141">
    <property type="entry name" value="peroxidase"/>
    <property type="match status" value="1"/>
</dbReference>
<dbReference type="GO" id="GO:0005758">
    <property type="term" value="C:mitochondrial intermembrane space"/>
    <property type="evidence" value="ECO:0007669"/>
    <property type="project" value="UniProtKB-SubCell"/>
</dbReference>
<dbReference type="FunFam" id="1.10.520.10:FF:000005">
    <property type="entry name" value="Cytochrome c peroxidase"/>
    <property type="match status" value="1"/>
</dbReference>
<dbReference type="FunFam" id="1.10.420.10:FF:000009">
    <property type="entry name" value="Ascorbate peroxidase"/>
    <property type="match status" value="1"/>
</dbReference>
<evidence type="ECO:0000256" key="2">
    <source>
        <dbReference type="ARBA" id="ARBA00004305"/>
    </source>
</evidence>
<comment type="caution">
    <text evidence="15">The sequence shown here is derived from an EMBL/GenBank/DDBJ whole genome shotgun (WGS) entry which is preliminary data.</text>
</comment>
<comment type="catalytic activity">
    <reaction evidence="12">
        <text>2 Fe(II)-[cytochrome c] + H2O2 + 2 H(+) = 2 Fe(III)-[cytochrome c] + 2 H2O</text>
        <dbReference type="Rhea" id="RHEA:16581"/>
        <dbReference type="Rhea" id="RHEA-COMP:10350"/>
        <dbReference type="Rhea" id="RHEA-COMP:14399"/>
        <dbReference type="ChEBI" id="CHEBI:15377"/>
        <dbReference type="ChEBI" id="CHEBI:15378"/>
        <dbReference type="ChEBI" id="CHEBI:16240"/>
        <dbReference type="ChEBI" id="CHEBI:29033"/>
        <dbReference type="ChEBI" id="CHEBI:29034"/>
        <dbReference type="EC" id="1.11.1.5"/>
    </reaction>
</comment>
<dbReference type="EMBL" id="JARTCD010000018">
    <property type="protein sequence ID" value="KAJ8659479.1"/>
    <property type="molecule type" value="Genomic_DNA"/>
</dbReference>
<keyword evidence="7" id="KW-0479">Metal-binding</keyword>
<evidence type="ECO:0000256" key="12">
    <source>
        <dbReference type="ARBA" id="ARBA00049265"/>
    </source>
</evidence>
<dbReference type="AlphaFoldDB" id="A0AAD7XWB1"/>
<dbReference type="PANTHER" id="PTHR31356:SF58">
    <property type="entry name" value="CYTOCHROME C PEROXIDASE, MITOCHONDRIAL"/>
    <property type="match status" value="1"/>
</dbReference>
<evidence type="ECO:0000256" key="4">
    <source>
        <dbReference type="ARBA" id="ARBA00005997"/>
    </source>
</evidence>
<keyword evidence="16" id="KW-1185">Reference proteome</keyword>
<evidence type="ECO:0000256" key="8">
    <source>
        <dbReference type="ARBA" id="ARBA00022946"/>
    </source>
</evidence>
<evidence type="ECO:0000256" key="11">
    <source>
        <dbReference type="ARBA" id="ARBA00023128"/>
    </source>
</evidence>
<evidence type="ECO:0000256" key="3">
    <source>
        <dbReference type="ARBA" id="ARBA00004569"/>
    </source>
</evidence>
<protein>
    <recommendedName>
        <fullName evidence="13">Peroxidase</fullName>
        <ecNumber evidence="13">1.11.1.-</ecNumber>
    </recommendedName>
</protein>
<dbReference type="PRINTS" id="PR00458">
    <property type="entry name" value="PEROXIDASE"/>
</dbReference>
<comment type="similarity">
    <text evidence="4">Belongs to the peroxidase family. Cytochrome c peroxidase subfamily.</text>
</comment>
<proteinExistence type="inferred from homology"/>
<dbReference type="PROSITE" id="PS50873">
    <property type="entry name" value="PEROXIDASE_4"/>
    <property type="match status" value="1"/>
</dbReference>
<evidence type="ECO:0000256" key="13">
    <source>
        <dbReference type="RuleBase" id="RU363051"/>
    </source>
</evidence>
<dbReference type="GO" id="GO:0000302">
    <property type="term" value="P:response to reactive oxygen species"/>
    <property type="evidence" value="ECO:0007669"/>
    <property type="project" value="TreeGrafter"/>
</dbReference>
<dbReference type="PROSITE" id="PS00435">
    <property type="entry name" value="PEROXIDASE_1"/>
    <property type="match status" value="1"/>
</dbReference>
<evidence type="ECO:0000256" key="5">
    <source>
        <dbReference type="ARBA" id="ARBA00022559"/>
    </source>
</evidence>
<dbReference type="InterPro" id="IPR002016">
    <property type="entry name" value="Haem_peroxidase"/>
</dbReference>
<dbReference type="InterPro" id="IPR010255">
    <property type="entry name" value="Haem_peroxidase_sf"/>
</dbReference>
<dbReference type="GO" id="GO:0034599">
    <property type="term" value="P:cellular response to oxidative stress"/>
    <property type="evidence" value="ECO:0007669"/>
    <property type="project" value="InterPro"/>
</dbReference>
<keyword evidence="5 13" id="KW-0575">Peroxidase</keyword>
<accession>A0AAD7XWB1</accession>
<dbReference type="GeneID" id="83212257"/>
<organism evidence="15 16">
    <name type="scientific">Lichtheimia ornata</name>
    <dbReference type="NCBI Taxonomy" id="688661"/>
    <lineage>
        <taxon>Eukaryota</taxon>
        <taxon>Fungi</taxon>
        <taxon>Fungi incertae sedis</taxon>
        <taxon>Mucoromycota</taxon>
        <taxon>Mucoromycotina</taxon>
        <taxon>Mucoromycetes</taxon>
        <taxon>Mucorales</taxon>
        <taxon>Lichtheimiaceae</taxon>
        <taxon>Lichtheimia</taxon>
    </lineage>
</organism>
<dbReference type="GO" id="GO:0020037">
    <property type="term" value="F:heme binding"/>
    <property type="evidence" value="ECO:0007669"/>
    <property type="project" value="UniProtKB-UniRule"/>
</dbReference>
<evidence type="ECO:0000256" key="1">
    <source>
        <dbReference type="ARBA" id="ARBA00003917"/>
    </source>
</evidence>
<dbReference type="Gene3D" id="1.10.520.10">
    <property type="match status" value="1"/>
</dbReference>
<keyword evidence="8" id="KW-0809">Transit peptide</keyword>
<feature type="domain" description="Plant heme peroxidase family profile" evidence="14">
    <location>
        <begin position="66"/>
        <end position="362"/>
    </location>
</feature>
<dbReference type="EC" id="1.11.1.-" evidence="13"/>
<dbReference type="PANTHER" id="PTHR31356">
    <property type="entry name" value="THYLAKOID LUMENAL 29 KDA PROTEIN, CHLOROPLASTIC-RELATED"/>
    <property type="match status" value="1"/>
</dbReference>
<gene>
    <name evidence="15" type="ORF">O0I10_004844</name>
</gene>
<evidence type="ECO:0000256" key="9">
    <source>
        <dbReference type="ARBA" id="ARBA00023002"/>
    </source>
</evidence>